<organism evidence="2 3">
    <name type="scientific">Candidatus Wolfebacteria bacterium RIFCSPHIGHO2_01_FULL_48_22</name>
    <dbReference type="NCBI Taxonomy" id="1802555"/>
    <lineage>
        <taxon>Bacteria</taxon>
        <taxon>Candidatus Wolfeibacteriota</taxon>
    </lineage>
</organism>
<dbReference type="EMBL" id="MGIP01000026">
    <property type="protein sequence ID" value="OGM90290.1"/>
    <property type="molecule type" value="Genomic_DNA"/>
</dbReference>
<feature type="transmembrane region" description="Helical" evidence="1">
    <location>
        <begin position="125"/>
        <end position="142"/>
    </location>
</feature>
<gene>
    <name evidence="2" type="ORF">A2755_03820</name>
</gene>
<name>A0A1F8DNV0_9BACT</name>
<dbReference type="AlphaFoldDB" id="A0A1F8DNV0"/>
<feature type="transmembrane region" description="Helical" evidence="1">
    <location>
        <begin position="273"/>
        <end position="291"/>
    </location>
</feature>
<feature type="transmembrane region" description="Helical" evidence="1">
    <location>
        <begin position="77"/>
        <end position="95"/>
    </location>
</feature>
<evidence type="ECO:0008006" key="4">
    <source>
        <dbReference type="Google" id="ProtNLM"/>
    </source>
</evidence>
<comment type="caution">
    <text evidence="2">The sequence shown here is derived from an EMBL/GenBank/DDBJ whole genome shotgun (WGS) entry which is preliminary data.</text>
</comment>
<feature type="transmembrane region" description="Helical" evidence="1">
    <location>
        <begin position="154"/>
        <end position="180"/>
    </location>
</feature>
<keyword evidence="1" id="KW-1133">Transmembrane helix</keyword>
<feature type="transmembrane region" description="Helical" evidence="1">
    <location>
        <begin position="102"/>
        <end position="119"/>
    </location>
</feature>
<dbReference type="Proteomes" id="UP000177029">
    <property type="component" value="Unassembled WGS sequence"/>
</dbReference>
<protein>
    <recommendedName>
        <fullName evidence="4">Glycosyltransferase RgtA/B/C/D-like domain-containing protein</fullName>
    </recommendedName>
</protein>
<evidence type="ECO:0000313" key="2">
    <source>
        <dbReference type="EMBL" id="OGM90290.1"/>
    </source>
</evidence>
<proteinExistence type="predicted"/>
<evidence type="ECO:0000256" key="1">
    <source>
        <dbReference type="SAM" id="Phobius"/>
    </source>
</evidence>
<feature type="transmembrane region" description="Helical" evidence="1">
    <location>
        <begin position="241"/>
        <end position="267"/>
    </location>
</feature>
<keyword evidence="1" id="KW-0812">Transmembrane</keyword>
<feature type="transmembrane region" description="Helical" evidence="1">
    <location>
        <begin position="298"/>
        <end position="315"/>
    </location>
</feature>
<evidence type="ECO:0000313" key="3">
    <source>
        <dbReference type="Proteomes" id="UP000177029"/>
    </source>
</evidence>
<reference evidence="2 3" key="1">
    <citation type="journal article" date="2016" name="Nat. Commun.">
        <title>Thousands of microbial genomes shed light on interconnected biogeochemical processes in an aquifer system.</title>
        <authorList>
            <person name="Anantharaman K."/>
            <person name="Brown C.T."/>
            <person name="Hug L.A."/>
            <person name="Sharon I."/>
            <person name="Castelle C.J."/>
            <person name="Probst A.J."/>
            <person name="Thomas B.C."/>
            <person name="Singh A."/>
            <person name="Wilkins M.J."/>
            <person name="Karaoz U."/>
            <person name="Brodie E.L."/>
            <person name="Williams K.H."/>
            <person name="Hubbard S.S."/>
            <person name="Banfield J.F."/>
        </authorList>
    </citation>
    <scope>NUCLEOTIDE SEQUENCE [LARGE SCALE GENOMIC DNA]</scope>
</reference>
<feature type="transmembrane region" description="Helical" evidence="1">
    <location>
        <begin position="321"/>
        <end position="339"/>
    </location>
</feature>
<dbReference type="STRING" id="1802555.A2755_03820"/>
<accession>A0A1F8DNV0</accession>
<keyword evidence="1" id="KW-0472">Membrane</keyword>
<sequence>MNKAILILTLIAIGLLSIQTIANFDTGFHLATGKYVVENLAVPLYDVFSYTAQGTRLIAHYWLSDAVFYLVYEATGYRGLMVFAGFIGMAAYFLLYKAGNRFLSGGMAPVLLIMLAFLTFELWVVRAQIFSYFFVALLLLLLEKKKFVWIIPLMLVWANAHAGVVLGIAILAWHAAVWMIEHRKEIKNISGLCRMSGYRLWMYIAAAGATLLNPNGLESLTYSQTISQSVDVLQIAEWKSLFYYIGGTWQSVAYLCLMVAVLAVYIFGKCKTVWLSGMLVGALALPIISIRHVGFFPFLAYLPLAAAVSTMLFSFERVKRILVPAAAVFLVLLCGYGVYRYATLTTLNHHVLPERAADFIQEHTLEGNMFNTQPVGGWLMWKLWPERLVYYDGRNELYTGEMDAELRGIETGLLDPSAVFEKRNIQYAVLHYRDYFTLVPAQPIAQLFARITRENDFKLVFWDDSSIVLVKASGPNKAVAEKFGYEHISPFFIKNGTKQDIAAEFDRALNAAPDSDSVRLTAQNIISQF</sequence>